<dbReference type="AlphaFoldDB" id="A0A0B7JSA2"/>
<dbReference type="InterPro" id="IPR008909">
    <property type="entry name" value="DALR_anticod-bd"/>
</dbReference>
<dbReference type="PANTHER" id="PTHR11956">
    <property type="entry name" value="ARGINYL-TRNA SYNTHETASE"/>
    <property type="match status" value="1"/>
</dbReference>
<dbReference type="GO" id="GO:0006420">
    <property type="term" value="P:arginyl-tRNA aminoacylation"/>
    <property type="evidence" value="ECO:0007669"/>
    <property type="project" value="InterPro"/>
</dbReference>
<dbReference type="GO" id="GO:0005524">
    <property type="term" value="F:ATP binding"/>
    <property type="evidence" value="ECO:0007669"/>
    <property type="project" value="InterPro"/>
</dbReference>
<dbReference type="EMBL" id="CDPU01000008">
    <property type="protein sequence ID" value="CEO47829.1"/>
    <property type="molecule type" value="Genomic_DNA"/>
</dbReference>
<evidence type="ECO:0000256" key="2">
    <source>
        <dbReference type="ARBA" id="ARBA00049339"/>
    </source>
</evidence>
<dbReference type="InterPro" id="IPR001278">
    <property type="entry name" value="Arg-tRNA-ligase"/>
</dbReference>
<protein>
    <recommendedName>
        <fullName evidence="1">arginine--tRNA ligase</fullName>
        <ecNumber evidence="1">6.1.1.19</ecNumber>
    </recommendedName>
</protein>
<dbReference type="PANTHER" id="PTHR11956:SF11">
    <property type="entry name" value="ARGININE--TRNA LIGASE, MITOCHONDRIAL-RELATED"/>
    <property type="match status" value="1"/>
</dbReference>
<proteinExistence type="predicted"/>
<dbReference type="SUPFAM" id="SSF55190">
    <property type="entry name" value="Arginyl-tRNA synthetase (ArgRS), N-terminal 'additional' domain"/>
    <property type="match status" value="1"/>
</dbReference>
<sequence>MSLPSAVSIRPLHHATNDTVRETHRQVDQGVQESPFISFTDMETLTSTLLALEGNVDRPAPNPFDVYRIHVSQIISAITGASPEVVFPALQVARSLSEGDLILATAALQLADADPSQLIRNKFPESVLVNHPVADHNNSLQFYFKPAPLAALVLPQALDNTTCHIPRPKHQTPLDRQQAAFLQSSFDQLNSLLSTADIGVEQLLTADFSLLTEKSAVDIVRTLAHWPVVLGGTSSVKQPADVSKYLLELARLLEASYSQLDIGNGEQAVKIARLALYVSAQRVLTSGMQLLNSSY</sequence>
<dbReference type="InterPro" id="IPR036695">
    <property type="entry name" value="Arg-tRNA-synth_N_sf"/>
</dbReference>
<evidence type="ECO:0000313" key="4">
    <source>
        <dbReference type="EMBL" id="CEO47829.1"/>
    </source>
</evidence>
<name>A0A0B7JSA2_BIOOC</name>
<gene>
    <name evidence="4" type="ORF">BN869_000003884_1</name>
</gene>
<accession>A0A0B7JSA2</accession>
<dbReference type="GO" id="GO:0005739">
    <property type="term" value="C:mitochondrion"/>
    <property type="evidence" value="ECO:0007669"/>
    <property type="project" value="TreeGrafter"/>
</dbReference>
<dbReference type="GO" id="GO:0004814">
    <property type="term" value="F:arginine-tRNA ligase activity"/>
    <property type="evidence" value="ECO:0007669"/>
    <property type="project" value="UniProtKB-EC"/>
</dbReference>
<organism evidence="4">
    <name type="scientific">Bionectria ochroleuca</name>
    <name type="common">Gliocladium roseum</name>
    <dbReference type="NCBI Taxonomy" id="29856"/>
    <lineage>
        <taxon>Eukaryota</taxon>
        <taxon>Fungi</taxon>
        <taxon>Dikarya</taxon>
        <taxon>Ascomycota</taxon>
        <taxon>Pezizomycotina</taxon>
        <taxon>Sordariomycetes</taxon>
        <taxon>Hypocreomycetidae</taxon>
        <taxon>Hypocreales</taxon>
        <taxon>Bionectriaceae</taxon>
        <taxon>Clonostachys</taxon>
    </lineage>
</organism>
<reference evidence="4" key="1">
    <citation type="submission" date="2015-01" db="EMBL/GenBank/DDBJ databases">
        <authorList>
            <person name="Durling Mikael"/>
        </authorList>
    </citation>
    <scope>NUCLEOTIDE SEQUENCE</scope>
</reference>
<dbReference type="Gene3D" id="3.30.1360.70">
    <property type="entry name" value="Arginyl tRNA synthetase N-terminal domain"/>
    <property type="match status" value="1"/>
</dbReference>
<evidence type="ECO:0000259" key="3">
    <source>
        <dbReference type="SMART" id="SM00836"/>
    </source>
</evidence>
<dbReference type="InterPro" id="IPR009080">
    <property type="entry name" value="tRNAsynth_Ia_anticodon-bd"/>
</dbReference>
<dbReference type="SMART" id="SM00836">
    <property type="entry name" value="DALR_1"/>
    <property type="match status" value="1"/>
</dbReference>
<dbReference type="Gene3D" id="1.10.730.10">
    <property type="entry name" value="Isoleucyl-tRNA Synthetase, Domain 1"/>
    <property type="match status" value="1"/>
</dbReference>
<dbReference type="GO" id="GO:0032543">
    <property type="term" value="P:mitochondrial translation"/>
    <property type="evidence" value="ECO:0007669"/>
    <property type="project" value="TreeGrafter"/>
</dbReference>
<dbReference type="EC" id="6.1.1.19" evidence="1"/>
<feature type="domain" description="DALR anticodon binding" evidence="3">
    <location>
        <begin position="189"/>
        <end position="290"/>
    </location>
</feature>
<dbReference type="Pfam" id="PF05746">
    <property type="entry name" value="DALR_1"/>
    <property type="match status" value="1"/>
</dbReference>
<comment type="catalytic activity">
    <reaction evidence="2">
        <text>tRNA(Arg) + L-arginine + ATP = L-arginyl-tRNA(Arg) + AMP + diphosphate</text>
        <dbReference type="Rhea" id="RHEA:20301"/>
        <dbReference type="Rhea" id="RHEA-COMP:9658"/>
        <dbReference type="Rhea" id="RHEA-COMP:9673"/>
        <dbReference type="ChEBI" id="CHEBI:30616"/>
        <dbReference type="ChEBI" id="CHEBI:32682"/>
        <dbReference type="ChEBI" id="CHEBI:33019"/>
        <dbReference type="ChEBI" id="CHEBI:78442"/>
        <dbReference type="ChEBI" id="CHEBI:78513"/>
        <dbReference type="ChEBI" id="CHEBI:456215"/>
        <dbReference type="EC" id="6.1.1.19"/>
    </reaction>
</comment>
<evidence type="ECO:0000256" key="1">
    <source>
        <dbReference type="ARBA" id="ARBA00012837"/>
    </source>
</evidence>
<dbReference type="SUPFAM" id="SSF47323">
    <property type="entry name" value="Anticodon-binding domain of a subclass of class I aminoacyl-tRNA synthetases"/>
    <property type="match status" value="1"/>
</dbReference>